<keyword evidence="4 6" id="KW-1133">Transmembrane helix</keyword>
<evidence type="ECO:0000256" key="6">
    <source>
        <dbReference type="SAM" id="Phobius"/>
    </source>
</evidence>
<dbReference type="InterPro" id="IPR050367">
    <property type="entry name" value="APC_superfamily"/>
</dbReference>
<dbReference type="PIRSF" id="PIRSF006060">
    <property type="entry name" value="AA_transporter"/>
    <property type="match status" value="1"/>
</dbReference>
<evidence type="ECO:0000256" key="2">
    <source>
        <dbReference type="ARBA" id="ARBA00022475"/>
    </source>
</evidence>
<feature type="transmembrane region" description="Helical" evidence="6">
    <location>
        <begin position="183"/>
        <end position="203"/>
    </location>
</feature>
<feature type="transmembrane region" description="Helical" evidence="6">
    <location>
        <begin position="151"/>
        <end position="171"/>
    </location>
</feature>
<comment type="subcellular location">
    <subcellularLocation>
        <location evidence="1">Cell membrane</location>
        <topology evidence="1">Multi-pass membrane protein</topology>
    </subcellularLocation>
</comment>
<dbReference type="AlphaFoldDB" id="A0A0M4K2C0"/>
<keyword evidence="2" id="KW-1003">Cell membrane</keyword>
<organism evidence="7 8">
    <name type="scientific">Spiroplasma cantharicola</name>
    <dbReference type="NCBI Taxonomy" id="362837"/>
    <lineage>
        <taxon>Bacteria</taxon>
        <taxon>Bacillati</taxon>
        <taxon>Mycoplasmatota</taxon>
        <taxon>Mollicutes</taxon>
        <taxon>Entomoplasmatales</taxon>
        <taxon>Spiroplasmataceae</taxon>
        <taxon>Spiroplasma</taxon>
    </lineage>
</organism>
<dbReference type="GO" id="GO:0005886">
    <property type="term" value="C:plasma membrane"/>
    <property type="evidence" value="ECO:0007669"/>
    <property type="project" value="UniProtKB-SubCell"/>
</dbReference>
<protein>
    <submittedName>
        <fullName evidence="7">Amino acid permease</fullName>
    </submittedName>
</protein>
<dbReference type="Pfam" id="PF13520">
    <property type="entry name" value="AA_permease_2"/>
    <property type="match status" value="1"/>
</dbReference>
<evidence type="ECO:0000313" key="7">
    <source>
        <dbReference type="EMBL" id="ALD66900.1"/>
    </source>
</evidence>
<feature type="transmembrane region" description="Helical" evidence="6">
    <location>
        <begin position="454"/>
        <end position="473"/>
    </location>
</feature>
<dbReference type="RefSeq" id="WP_053946638.1">
    <property type="nucleotide sequence ID" value="NZ_CP012622.1"/>
</dbReference>
<keyword evidence="5 6" id="KW-0472">Membrane</keyword>
<feature type="transmembrane region" description="Helical" evidence="6">
    <location>
        <begin position="419"/>
        <end position="442"/>
    </location>
</feature>
<feature type="transmembrane region" description="Helical" evidence="6">
    <location>
        <begin position="105"/>
        <end position="131"/>
    </location>
</feature>
<feature type="transmembrane region" description="Helical" evidence="6">
    <location>
        <begin position="299"/>
        <end position="328"/>
    </location>
</feature>
<feature type="transmembrane region" description="Helical" evidence="6">
    <location>
        <begin position="255"/>
        <end position="279"/>
    </location>
</feature>
<keyword evidence="8" id="KW-1185">Reference proteome</keyword>
<dbReference type="InterPro" id="IPR002293">
    <property type="entry name" value="AA/rel_permease1"/>
</dbReference>
<gene>
    <name evidence="7" type="ORF">SCANT_v1c09940</name>
</gene>
<dbReference type="KEGG" id="scj:SCANT_v1c09940"/>
<sequence length="528" mass="59499">MIKVNKKNKTKNKIFEFLSVFSMTFGIVVGSGIYLKNAGDNGVLVKAGNNPYLAIAVWTLMAFFCCAMMLSFIELSSSTKKGEHNTLTAWAGRFLGRRYGSLVTILYAIIYLPVLIIIGALFTTSSFFQSINIIYEFSTGKESLLTGTTKITVEIFVAAFILILFQIVNTYTTKPGKILQTVLSFLKFLPLLTVLIAGITFFSLGKESSFDPEKVGEFKINNIFLTMVPIMFAFDGFLDSAAIQKDCEHKEVVAPAMMTGIVAVSIFYIIISVAIFMGATDGNILNIFKRDNIDPRIHFTFNLIITLTLLTMVNAYSVIYPIVIRASIEEKFVYSKNNEGQLSKIKSSWISILIVFIFFVGFVGSSLLLPKSVTGDDSYLYTAYLSSDSTIIIVYLLHVPLIIQMLINRKTKKIEVRKVKGAYCAAIFSSSMLILTLAYIYYLNIIKSLIDGQLISPIMWFVFIIILLVSWIINEAIISKNNIEINDFYFRINPKNWFNYDKQKCLEIFNARKVLKNDKGKQSKQSKE</sequence>
<dbReference type="GO" id="GO:0022857">
    <property type="term" value="F:transmembrane transporter activity"/>
    <property type="evidence" value="ECO:0007669"/>
    <property type="project" value="InterPro"/>
</dbReference>
<feature type="transmembrane region" description="Helical" evidence="6">
    <location>
        <begin position="389"/>
        <end position="407"/>
    </location>
</feature>
<accession>A0A0M4K2C0</accession>
<dbReference type="Proteomes" id="UP000063919">
    <property type="component" value="Chromosome"/>
</dbReference>
<feature type="transmembrane region" description="Helical" evidence="6">
    <location>
        <begin position="223"/>
        <end position="243"/>
    </location>
</feature>
<dbReference type="PANTHER" id="PTHR42770">
    <property type="entry name" value="AMINO ACID TRANSPORTER-RELATED"/>
    <property type="match status" value="1"/>
</dbReference>
<feature type="transmembrane region" description="Helical" evidence="6">
    <location>
        <begin position="55"/>
        <end position="73"/>
    </location>
</feature>
<evidence type="ECO:0000256" key="3">
    <source>
        <dbReference type="ARBA" id="ARBA00022692"/>
    </source>
</evidence>
<evidence type="ECO:0000256" key="4">
    <source>
        <dbReference type="ARBA" id="ARBA00022989"/>
    </source>
</evidence>
<keyword evidence="3 6" id="KW-0812">Transmembrane</keyword>
<dbReference type="EMBL" id="CP012622">
    <property type="protein sequence ID" value="ALD66900.1"/>
    <property type="molecule type" value="Genomic_DNA"/>
</dbReference>
<evidence type="ECO:0000256" key="1">
    <source>
        <dbReference type="ARBA" id="ARBA00004651"/>
    </source>
</evidence>
<dbReference type="STRING" id="362837.SCANT_v1c09940"/>
<proteinExistence type="predicted"/>
<evidence type="ECO:0000256" key="5">
    <source>
        <dbReference type="ARBA" id="ARBA00023136"/>
    </source>
</evidence>
<name>A0A0M4K2C0_9MOLU</name>
<feature type="transmembrane region" description="Helical" evidence="6">
    <location>
        <begin position="349"/>
        <end position="369"/>
    </location>
</feature>
<dbReference type="PANTHER" id="PTHR42770:SF7">
    <property type="entry name" value="MEMBRANE PROTEIN"/>
    <property type="match status" value="1"/>
</dbReference>
<dbReference type="OrthoDB" id="392043at2"/>
<feature type="transmembrane region" description="Helical" evidence="6">
    <location>
        <begin position="14"/>
        <end position="35"/>
    </location>
</feature>
<dbReference type="Gene3D" id="1.20.1740.10">
    <property type="entry name" value="Amino acid/polyamine transporter I"/>
    <property type="match status" value="1"/>
</dbReference>
<dbReference type="PATRIC" id="fig|362837.3.peg.1011"/>
<reference evidence="7 8" key="1">
    <citation type="journal article" date="2015" name="Genome Announc.">
        <title>Complete Genome Sequence of Spiroplasma cantharicola CC-1T (DSM 21588), a Bacterium Isolated from Soldier Beetle (Cantharis carolinus).</title>
        <authorList>
            <person name="Lo W.S."/>
            <person name="Liu P.Y."/>
            <person name="Kuo C.H."/>
        </authorList>
    </citation>
    <scope>NUCLEOTIDE SEQUENCE [LARGE SCALE GENOMIC DNA]</scope>
    <source>
        <strain evidence="7 8">CC-1</strain>
    </source>
</reference>
<evidence type="ECO:0000313" key="8">
    <source>
        <dbReference type="Proteomes" id="UP000063919"/>
    </source>
</evidence>